<name>A0A8I2YX04_9AGAM</name>
<dbReference type="AlphaFoldDB" id="A0A8I2YX04"/>
<accession>A0A8I2YX04</accession>
<reference evidence="1" key="1">
    <citation type="submission" date="2021-03" db="EMBL/GenBank/DDBJ databases">
        <title>Evolutionary innovations through gain and loss of genes in the ectomycorrhizal Boletales.</title>
        <authorList>
            <person name="Wu G."/>
            <person name="Miyauchi S."/>
            <person name="Morin E."/>
            <person name="Yang Z.-L."/>
            <person name="Xu J."/>
            <person name="Martin F.M."/>
        </authorList>
    </citation>
    <scope>NUCLEOTIDE SEQUENCE</scope>
    <source>
        <strain evidence="1">BR01</strain>
    </source>
</reference>
<gene>
    <name evidence="1" type="ORF">JVT61DRAFT_8291</name>
</gene>
<organism evidence="1 2">
    <name type="scientific">Boletus reticuloceps</name>
    <dbReference type="NCBI Taxonomy" id="495285"/>
    <lineage>
        <taxon>Eukaryota</taxon>
        <taxon>Fungi</taxon>
        <taxon>Dikarya</taxon>
        <taxon>Basidiomycota</taxon>
        <taxon>Agaricomycotina</taxon>
        <taxon>Agaricomycetes</taxon>
        <taxon>Agaricomycetidae</taxon>
        <taxon>Boletales</taxon>
        <taxon>Boletineae</taxon>
        <taxon>Boletaceae</taxon>
        <taxon>Boletoideae</taxon>
        <taxon>Boletus</taxon>
    </lineage>
</organism>
<dbReference type="EMBL" id="JAGFBS010000003">
    <property type="protein sequence ID" value="KAG6380200.1"/>
    <property type="molecule type" value="Genomic_DNA"/>
</dbReference>
<comment type="caution">
    <text evidence="1">The sequence shown here is derived from an EMBL/GenBank/DDBJ whole genome shotgun (WGS) entry which is preliminary data.</text>
</comment>
<proteinExistence type="predicted"/>
<protein>
    <submittedName>
        <fullName evidence="1">Uncharacterized protein</fullName>
    </submittedName>
</protein>
<evidence type="ECO:0000313" key="2">
    <source>
        <dbReference type="Proteomes" id="UP000683000"/>
    </source>
</evidence>
<sequence length="201" mass="22408">MLGFDRSTNPLRVLTHWNRPKTSTEQLSIFHRSGPGARTKGTVRRALLPTLPLSNSVPPKERKAERDIAHPTRFVNVAVSLTGLLPIPFKPRNNAGTYGTMAQNVPLYKHTTTATLSQYLLSIRLLSPFDTRSRDLVIVTARSGACLDLQKRDNTPVPPLMRRGSNVHFRHWTASGGALDTVRCALIQATLSTYKRSRFNP</sequence>
<evidence type="ECO:0000313" key="1">
    <source>
        <dbReference type="EMBL" id="KAG6380200.1"/>
    </source>
</evidence>
<keyword evidence="2" id="KW-1185">Reference proteome</keyword>
<dbReference type="Proteomes" id="UP000683000">
    <property type="component" value="Unassembled WGS sequence"/>
</dbReference>